<dbReference type="HOGENOM" id="CLU_2648343_0_0_11"/>
<reference evidence="2 3" key="1">
    <citation type="journal article" date="2003" name="Genome Res.">
        <title>Comparative complete genome sequence analysis of the amino acid replacements responsible for the thermostability of Corynebacterium efficiens.</title>
        <authorList>
            <person name="Nishio Y."/>
            <person name="Nakamura Y."/>
            <person name="Kawarabayasi Y."/>
            <person name="Usuda Y."/>
            <person name="Kimura E."/>
            <person name="Sugimoto S."/>
            <person name="Matsui K."/>
            <person name="Yamagishi A."/>
            <person name="Kikuchi H."/>
            <person name="Ikeo K."/>
            <person name="Gojobori T."/>
        </authorList>
    </citation>
    <scope>NUCLEOTIDE SEQUENCE [LARGE SCALE GENOMIC DNA]</scope>
    <source>
        <strain evidence="3">DSM 44549 / YS-314 / AJ 12310 / JCM 11189 / NBRC 100395</strain>
    </source>
</reference>
<dbReference type="EMBL" id="BA000035">
    <property type="protein sequence ID" value="BAC17663.1"/>
    <property type="molecule type" value="Genomic_DNA"/>
</dbReference>
<evidence type="ECO:0000313" key="3">
    <source>
        <dbReference type="Proteomes" id="UP000001409"/>
    </source>
</evidence>
<dbReference type="STRING" id="196164.gene:10741257"/>
<protein>
    <submittedName>
        <fullName evidence="2">Uncharacterized protein</fullName>
    </submittedName>
</protein>
<proteinExistence type="predicted"/>
<name>Q8FRA8_COREF</name>
<sequence length="76" mass="8745">MVQWLPKGSAFRAAVRQENRITDVEERLMDIPEALTGKPHPIRKQAHDAQRAKQRAPAADRVRQRMAARAKRYGNK</sequence>
<feature type="region of interest" description="Disordered" evidence="1">
    <location>
        <begin position="32"/>
        <end position="76"/>
    </location>
</feature>
<accession>Q8FRA8</accession>
<dbReference type="OrthoDB" id="9997381at2"/>
<organism evidence="2 3">
    <name type="scientific">Corynebacterium efficiens (strain DSM 44549 / YS-314 / AJ 12310 / JCM 11189 / NBRC 100395)</name>
    <dbReference type="NCBI Taxonomy" id="196164"/>
    <lineage>
        <taxon>Bacteria</taxon>
        <taxon>Bacillati</taxon>
        <taxon>Actinomycetota</taxon>
        <taxon>Actinomycetes</taxon>
        <taxon>Mycobacteriales</taxon>
        <taxon>Corynebacteriaceae</taxon>
        <taxon>Corynebacterium</taxon>
    </lineage>
</organism>
<dbReference type="Proteomes" id="UP000001409">
    <property type="component" value="Chromosome"/>
</dbReference>
<feature type="compositionally biased region" description="Basic residues" evidence="1">
    <location>
        <begin position="64"/>
        <end position="76"/>
    </location>
</feature>
<dbReference type="AlphaFoldDB" id="Q8FRA8"/>
<evidence type="ECO:0000256" key="1">
    <source>
        <dbReference type="SAM" id="MobiDB-lite"/>
    </source>
</evidence>
<evidence type="ECO:0000313" key="2">
    <source>
        <dbReference type="EMBL" id="BAC17663.1"/>
    </source>
</evidence>
<accession>C8NLJ4</accession>
<dbReference type="RefSeq" id="WP_006769459.1">
    <property type="nucleotide sequence ID" value="NC_004369.1"/>
</dbReference>
<dbReference type="KEGG" id="cef:CE0853"/>
<keyword evidence="3" id="KW-1185">Reference proteome</keyword>